<feature type="compositionally biased region" description="Basic and acidic residues" evidence="1">
    <location>
        <begin position="318"/>
        <end position="347"/>
    </location>
</feature>
<organism evidence="2 3">
    <name type="scientific">Riccia sorocarpa</name>
    <dbReference type="NCBI Taxonomy" id="122646"/>
    <lineage>
        <taxon>Eukaryota</taxon>
        <taxon>Viridiplantae</taxon>
        <taxon>Streptophyta</taxon>
        <taxon>Embryophyta</taxon>
        <taxon>Marchantiophyta</taxon>
        <taxon>Marchantiopsida</taxon>
        <taxon>Marchantiidae</taxon>
        <taxon>Marchantiales</taxon>
        <taxon>Ricciaceae</taxon>
        <taxon>Riccia</taxon>
    </lineage>
</organism>
<feature type="compositionally biased region" description="Basic and acidic residues" evidence="1">
    <location>
        <begin position="299"/>
        <end position="308"/>
    </location>
</feature>
<feature type="region of interest" description="Disordered" evidence="1">
    <location>
        <begin position="265"/>
        <end position="361"/>
    </location>
</feature>
<protein>
    <submittedName>
        <fullName evidence="2">Uncharacterized protein</fullName>
    </submittedName>
</protein>
<sequence length="361" mass="39948">MEQSPDTLNDRILRRFEAVRDKLISGNEGLQQLPISPSTSQAGWERSTIHAHRGETSQTVSGRRSQDKATDWRNQGNSSMQMDGINVNGRREAEFPPLQDVRDNQGTTRDGTTAVTAKSQGSPLPDMNVHVDQGEPRHNVWNTRPRIEEVRSSKRALNSSKSPGTLPHLHNPYNKLSTLGEEADSGADQDIQGSSRPRTPCVHDSQGVEGTTMDPLDTEEPLTPKNADGMEQHETRMETDNIEVESSPKNLHVQLQTSEKWADVMDEDPQAAARILKKKPTEGANTTPDRGNAQKRRVRELMDPKYQKVDSLSQLVTDRGDGADDPGDRGEDPLLPEKEDEPPDRGETGLVPNGHTEQITG</sequence>
<reference evidence="2 3" key="1">
    <citation type="submission" date="2024-09" db="EMBL/GenBank/DDBJ databases">
        <title>Chromosome-scale assembly of Riccia sorocarpa.</title>
        <authorList>
            <person name="Paukszto L."/>
        </authorList>
    </citation>
    <scope>NUCLEOTIDE SEQUENCE [LARGE SCALE GENOMIC DNA]</scope>
    <source>
        <strain evidence="2">LP-2024</strain>
        <tissue evidence="2">Aerial parts of the thallus</tissue>
    </source>
</reference>
<proteinExistence type="predicted"/>
<feature type="region of interest" description="Disordered" evidence="1">
    <location>
        <begin position="25"/>
        <end position="248"/>
    </location>
</feature>
<evidence type="ECO:0000313" key="3">
    <source>
        <dbReference type="Proteomes" id="UP001633002"/>
    </source>
</evidence>
<dbReference type="AlphaFoldDB" id="A0ABD3H470"/>
<gene>
    <name evidence="2" type="ORF">R1sor_003723</name>
</gene>
<feature type="compositionally biased region" description="Polar residues" evidence="1">
    <location>
        <begin position="72"/>
        <end position="81"/>
    </location>
</feature>
<name>A0ABD3H470_9MARC</name>
<feature type="compositionally biased region" description="Polar residues" evidence="1">
    <location>
        <begin position="28"/>
        <end position="42"/>
    </location>
</feature>
<accession>A0ABD3H470</accession>
<feature type="compositionally biased region" description="Polar residues" evidence="1">
    <location>
        <begin position="104"/>
        <end position="122"/>
    </location>
</feature>
<comment type="caution">
    <text evidence="2">The sequence shown here is derived from an EMBL/GenBank/DDBJ whole genome shotgun (WGS) entry which is preliminary data.</text>
</comment>
<dbReference type="EMBL" id="JBJQOH010000006">
    <property type="protein sequence ID" value="KAL3685701.1"/>
    <property type="molecule type" value="Genomic_DNA"/>
</dbReference>
<feature type="compositionally biased region" description="Basic and acidic residues" evidence="1">
    <location>
        <begin position="228"/>
        <end position="239"/>
    </location>
</feature>
<keyword evidence="3" id="KW-1185">Reference proteome</keyword>
<evidence type="ECO:0000256" key="1">
    <source>
        <dbReference type="SAM" id="MobiDB-lite"/>
    </source>
</evidence>
<dbReference type="Proteomes" id="UP001633002">
    <property type="component" value="Unassembled WGS sequence"/>
</dbReference>
<evidence type="ECO:0000313" key="2">
    <source>
        <dbReference type="EMBL" id="KAL3685701.1"/>
    </source>
</evidence>